<feature type="binding site" evidence="9">
    <location>
        <position position="270"/>
    </location>
    <ligand>
        <name>substrate</name>
    </ligand>
</feature>
<name>A0AB94IYK6_9BACT</name>
<dbReference type="Gene3D" id="3.40.50.720">
    <property type="entry name" value="NAD(P)-binding Rossmann-like Domain"/>
    <property type="match status" value="1"/>
</dbReference>
<feature type="active site" description="Proton donor/acceptor" evidence="9">
    <location>
        <position position="137"/>
    </location>
</feature>
<gene>
    <name evidence="9" type="primary">fcl</name>
    <name evidence="11" type="ORF">SY1_21620</name>
</gene>
<dbReference type="AlphaFoldDB" id="A0AB94IYK6"/>
<dbReference type="FunFam" id="3.40.50.720:FF:000101">
    <property type="entry name" value="GDP-L-fucose synthase"/>
    <property type="match status" value="1"/>
</dbReference>
<evidence type="ECO:0000313" key="11">
    <source>
        <dbReference type="EMBL" id="CBL28886.1"/>
    </source>
</evidence>
<dbReference type="RefSeq" id="WP_015557033.1">
    <property type="nucleotide sequence ID" value="NC_021038.1"/>
</dbReference>
<dbReference type="GO" id="GO:0070401">
    <property type="term" value="F:NADP+ binding"/>
    <property type="evidence" value="ECO:0007669"/>
    <property type="project" value="UniProtKB-UniRule"/>
</dbReference>
<feature type="site" description="Important for catalytic activity" evidence="9">
    <location>
        <position position="108"/>
    </location>
</feature>
<feature type="binding site" evidence="9">
    <location>
        <position position="141"/>
    </location>
    <ligand>
        <name>NADP(+)</name>
        <dbReference type="ChEBI" id="CHEBI:58349"/>
    </ligand>
</feature>
<feature type="binding site" evidence="9">
    <location>
        <position position="180"/>
    </location>
    <ligand>
        <name>NADP(+)</name>
        <dbReference type="ChEBI" id="CHEBI:58349"/>
    </ligand>
</feature>
<sequence>MDRNARIYVAGHGGLVGSALVRRLTSAGFRNLLLRSHGELDLLSQQTVQDFFEGERPEYVFMAAARVGGIHANAVYPADFISENLMMETNVIRESWRTGVKKLLFLGSSCIYPKFAPQPIPEDALLSGPLEPTNDCYALAKIAGIRMCQAYNQQYGTNFISVMPTNLYGPGDNFGLENSHVLPAMIRKVHEAKAKGAESVTLWGTGTPRREFLHVDDLADACLFLMERHDGSRIVNVGTGEDLTICELAEKVCAVVGYAGRVLWDESRPDGTPRKLLDITFLRGMGWRHTIDLDEGIRRTYQAFLKGGVRDV</sequence>
<evidence type="ECO:0000256" key="4">
    <source>
        <dbReference type="ARBA" id="ARBA00022857"/>
    </source>
</evidence>
<dbReference type="EMBL" id="FP929056">
    <property type="protein sequence ID" value="CBL28886.1"/>
    <property type="molecule type" value="Genomic_DNA"/>
</dbReference>
<comment type="pathway">
    <text evidence="1 9">Nucleotide-sugar biosynthesis; GDP-L-fucose biosynthesis via de novo pathway; GDP-L-fucose from GDP-alpha-D-mannose: step 2/2.</text>
</comment>
<dbReference type="SUPFAM" id="SSF51735">
    <property type="entry name" value="NAD(P)-binding Rossmann-fold domains"/>
    <property type="match status" value="1"/>
</dbReference>
<dbReference type="PANTHER" id="PTHR43238:SF1">
    <property type="entry name" value="GDP-L-FUCOSE SYNTHASE"/>
    <property type="match status" value="1"/>
</dbReference>
<dbReference type="KEGG" id="sbr:SY1_21620"/>
<feature type="binding site" evidence="9">
    <location>
        <begin position="106"/>
        <end position="109"/>
    </location>
    <ligand>
        <name>NADP(+)</name>
        <dbReference type="ChEBI" id="CHEBI:58349"/>
    </ligand>
</feature>
<feature type="domain" description="NAD-dependent epimerase/dehydratase" evidence="10">
    <location>
        <begin position="7"/>
        <end position="238"/>
    </location>
</feature>
<comment type="similarity">
    <text evidence="2 9">Belongs to the NAD(P)-dependent epimerase/dehydratase family. Fucose synthase subfamily.</text>
</comment>
<comment type="catalytic activity">
    <reaction evidence="8 9">
        <text>GDP-beta-L-fucose + NADP(+) = GDP-4-dehydro-alpha-D-rhamnose + NADPH + H(+)</text>
        <dbReference type="Rhea" id="RHEA:18885"/>
        <dbReference type="ChEBI" id="CHEBI:15378"/>
        <dbReference type="ChEBI" id="CHEBI:57273"/>
        <dbReference type="ChEBI" id="CHEBI:57783"/>
        <dbReference type="ChEBI" id="CHEBI:57964"/>
        <dbReference type="ChEBI" id="CHEBI:58349"/>
        <dbReference type="EC" id="1.1.1.271"/>
    </reaction>
</comment>
<evidence type="ECO:0000256" key="5">
    <source>
        <dbReference type="ARBA" id="ARBA00023002"/>
    </source>
</evidence>
<keyword evidence="5 9" id="KW-0560">Oxidoreductase</keyword>
<evidence type="ECO:0000256" key="2">
    <source>
        <dbReference type="ARBA" id="ARBA00005959"/>
    </source>
</evidence>
<evidence type="ECO:0000256" key="3">
    <source>
        <dbReference type="ARBA" id="ARBA00012371"/>
    </source>
</evidence>
<reference evidence="11 12" key="2">
    <citation type="submission" date="2010-03" db="EMBL/GenBank/DDBJ databases">
        <authorList>
            <person name="Pajon A."/>
        </authorList>
    </citation>
    <scope>NUCLEOTIDE SEQUENCE [LARGE SCALE GENOMIC DNA]</scope>
    <source>
        <strain evidence="11 12">SGP1</strain>
    </source>
</reference>
<evidence type="ECO:0000313" key="12">
    <source>
        <dbReference type="Proteomes" id="UP000008957"/>
    </source>
</evidence>
<reference evidence="12" key="1">
    <citation type="submission" date="2010-03" db="EMBL/GenBank/DDBJ databases">
        <title>The genome sequence of Synergistetes sp. SGP1.</title>
        <authorList>
            <consortium name="metaHIT consortium -- http://www.metahit.eu/"/>
            <person name="Pajon A."/>
            <person name="Turner K."/>
            <person name="Parkhill J."/>
            <person name="Wade W."/>
            <person name="Vartoukian S."/>
        </authorList>
    </citation>
    <scope>NUCLEOTIDE SEQUENCE [LARGE SCALE GENOMIC DNA]</scope>
    <source>
        <strain evidence="12">SGP1</strain>
    </source>
</reference>
<feature type="binding site" evidence="9">
    <location>
        <begin position="11"/>
        <end position="17"/>
    </location>
    <ligand>
        <name>NADP(+)</name>
        <dbReference type="ChEBI" id="CHEBI:58349"/>
    </ligand>
</feature>
<evidence type="ECO:0000256" key="1">
    <source>
        <dbReference type="ARBA" id="ARBA00004883"/>
    </source>
</evidence>
<evidence type="ECO:0000256" key="8">
    <source>
        <dbReference type="ARBA" id="ARBA00051935"/>
    </source>
</evidence>
<proteinExistence type="inferred from homology"/>
<evidence type="ECO:0000256" key="6">
    <source>
        <dbReference type="ARBA" id="ARBA00023235"/>
    </source>
</evidence>
<dbReference type="PANTHER" id="PTHR43238">
    <property type="entry name" value="GDP-L-FUCOSE SYNTHASE"/>
    <property type="match status" value="1"/>
</dbReference>
<dbReference type="GO" id="GO:0042351">
    <property type="term" value="P:'de novo' GDP-L-fucose biosynthetic process"/>
    <property type="evidence" value="ECO:0007669"/>
    <property type="project" value="UniProtKB-UniRule"/>
</dbReference>
<dbReference type="GO" id="GO:0016853">
    <property type="term" value="F:isomerase activity"/>
    <property type="evidence" value="ECO:0007669"/>
    <property type="project" value="UniProtKB-KW"/>
</dbReference>
<evidence type="ECO:0000259" key="10">
    <source>
        <dbReference type="Pfam" id="PF01370"/>
    </source>
</evidence>
<feature type="binding site" evidence="9">
    <location>
        <position position="210"/>
    </location>
    <ligand>
        <name>substrate</name>
    </ligand>
</feature>
<dbReference type="Proteomes" id="UP000008957">
    <property type="component" value="Chromosome"/>
</dbReference>
<keyword evidence="6 9" id="KW-0413">Isomerase</keyword>
<protein>
    <recommendedName>
        <fullName evidence="3 9">GDP-L-fucose synthase</fullName>
        <ecNumber evidence="3 9">1.1.1.271</ecNumber>
    </recommendedName>
    <alternativeName>
        <fullName evidence="9">GDP-4-keto-6-deoxy-D-mannose-3,5-epimerase-4-reductase</fullName>
    </alternativeName>
</protein>
<feature type="binding site" evidence="9">
    <location>
        <position position="203"/>
    </location>
    <ligand>
        <name>substrate</name>
    </ligand>
</feature>
<accession>A0AB94IYK6</accession>
<dbReference type="Gene3D" id="3.90.25.10">
    <property type="entry name" value="UDP-galactose 4-epimerase, domain 1"/>
    <property type="match status" value="1"/>
</dbReference>
<keyword evidence="4 9" id="KW-0521">NADP</keyword>
<dbReference type="GO" id="GO:0050577">
    <property type="term" value="F:GDP-L-fucose synthase activity"/>
    <property type="evidence" value="ECO:0007669"/>
    <property type="project" value="UniProtKB-UniRule"/>
</dbReference>
<keyword evidence="12" id="KW-1185">Reference proteome</keyword>
<dbReference type="EC" id="1.1.1.271" evidence="3 9"/>
<organism evidence="11 12">
    <name type="scientific">Fretibacterium fastidiosum</name>
    <dbReference type="NCBI Taxonomy" id="651822"/>
    <lineage>
        <taxon>Bacteria</taxon>
        <taxon>Thermotogati</taxon>
        <taxon>Synergistota</taxon>
        <taxon>Synergistia</taxon>
        <taxon>Synergistales</taxon>
        <taxon>Aminobacteriaceae</taxon>
        <taxon>Fretibacterium</taxon>
    </lineage>
</organism>
<dbReference type="InterPro" id="IPR036291">
    <property type="entry name" value="NAD(P)-bd_dom_sf"/>
</dbReference>
<dbReference type="Pfam" id="PF01370">
    <property type="entry name" value="Epimerase"/>
    <property type="match status" value="1"/>
</dbReference>
<feature type="binding site" evidence="9">
    <location>
        <begin position="164"/>
        <end position="167"/>
    </location>
    <ligand>
        <name>NADP(+)</name>
        <dbReference type="ChEBI" id="CHEBI:58349"/>
    </ligand>
</feature>
<feature type="site" description="Important for catalytic activity" evidence="9">
    <location>
        <position position="110"/>
    </location>
</feature>
<keyword evidence="7 9" id="KW-0511">Multifunctional enzyme</keyword>
<evidence type="ECO:0000256" key="7">
    <source>
        <dbReference type="ARBA" id="ARBA00023268"/>
    </source>
</evidence>
<comment type="function">
    <text evidence="9">Catalyzes the two-step NADP-dependent conversion of GDP-4-dehydro-6-deoxy-D-mannose to GDP-fucose, involving an epimerase and a reductase reaction.</text>
</comment>
<dbReference type="InterPro" id="IPR001509">
    <property type="entry name" value="Epimerase_deHydtase"/>
</dbReference>
<evidence type="ECO:0000256" key="9">
    <source>
        <dbReference type="HAMAP-Rule" id="MF_00956"/>
    </source>
</evidence>
<dbReference type="InterPro" id="IPR028614">
    <property type="entry name" value="GDP_fucose/colitose_synth"/>
</dbReference>
<feature type="binding site" evidence="9">
    <location>
        <position position="188"/>
    </location>
    <ligand>
        <name>substrate</name>
    </ligand>
</feature>
<dbReference type="CDD" id="cd05239">
    <property type="entry name" value="GDP_FS_SDR_e"/>
    <property type="match status" value="1"/>
</dbReference>
<dbReference type="HAMAP" id="MF_00956">
    <property type="entry name" value="GDP_fucose_synth"/>
    <property type="match status" value="1"/>
</dbReference>